<sequence>MWTGYEREGGARRGSNVKGVLGRPPPSGNRKVLEDLWSLESERGVNDMCNAQLEVTCRCYAKIRGERQTNGKFDLGAVKDARLHSLISSMDILRPSYPSLQPPTVFICNLISKPARYFDFNVLVRLSRTCLCFLQVEKPRHENEMSPVSRSWSPAI</sequence>
<evidence type="ECO:0000313" key="2">
    <source>
        <dbReference type="EMBL" id="CAH1397927.1"/>
    </source>
</evidence>
<evidence type="ECO:0000313" key="3">
    <source>
        <dbReference type="Proteomes" id="UP001152798"/>
    </source>
</evidence>
<protein>
    <submittedName>
        <fullName evidence="2">Uncharacterized protein</fullName>
    </submittedName>
</protein>
<keyword evidence="3" id="KW-1185">Reference proteome</keyword>
<evidence type="ECO:0000256" key="1">
    <source>
        <dbReference type="SAM" id="MobiDB-lite"/>
    </source>
</evidence>
<feature type="compositionally biased region" description="Basic and acidic residues" evidence="1">
    <location>
        <begin position="1"/>
        <end position="11"/>
    </location>
</feature>
<gene>
    <name evidence="2" type="ORF">NEZAVI_LOCUS7672</name>
</gene>
<organism evidence="2 3">
    <name type="scientific">Nezara viridula</name>
    <name type="common">Southern green stink bug</name>
    <name type="synonym">Cimex viridulus</name>
    <dbReference type="NCBI Taxonomy" id="85310"/>
    <lineage>
        <taxon>Eukaryota</taxon>
        <taxon>Metazoa</taxon>
        <taxon>Ecdysozoa</taxon>
        <taxon>Arthropoda</taxon>
        <taxon>Hexapoda</taxon>
        <taxon>Insecta</taxon>
        <taxon>Pterygota</taxon>
        <taxon>Neoptera</taxon>
        <taxon>Paraneoptera</taxon>
        <taxon>Hemiptera</taxon>
        <taxon>Heteroptera</taxon>
        <taxon>Panheteroptera</taxon>
        <taxon>Pentatomomorpha</taxon>
        <taxon>Pentatomoidea</taxon>
        <taxon>Pentatomidae</taxon>
        <taxon>Pentatominae</taxon>
        <taxon>Nezara</taxon>
    </lineage>
</organism>
<proteinExistence type="predicted"/>
<dbReference type="EMBL" id="OV725080">
    <property type="protein sequence ID" value="CAH1397927.1"/>
    <property type="molecule type" value="Genomic_DNA"/>
</dbReference>
<reference evidence="2" key="1">
    <citation type="submission" date="2022-01" db="EMBL/GenBank/DDBJ databases">
        <authorList>
            <person name="King R."/>
        </authorList>
    </citation>
    <scope>NUCLEOTIDE SEQUENCE</scope>
</reference>
<name>A0A9P0H9K8_NEZVI</name>
<feature type="region of interest" description="Disordered" evidence="1">
    <location>
        <begin position="1"/>
        <end position="26"/>
    </location>
</feature>
<dbReference type="AlphaFoldDB" id="A0A9P0H9K8"/>
<dbReference type="Proteomes" id="UP001152798">
    <property type="component" value="Chromosome 4"/>
</dbReference>
<accession>A0A9P0H9K8</accession>